<dbReference type="Pfam" id="PF00106">
    <property type="entry name" value="adh_short"/>
    <property type="match status" value="1"/>
</dbReference>
<dbReference type="GO" id="GO:0016020">
    <property type="term" value="C:membrane"/>
    <property type="evidence" value="ECO:0007669"/>
    <property type="project" value="TreeGrafter"/>
</dbReference>
<dbReference type="PANTHER" id="PTHR44196">
    <property type="entry name" value="DEHYDROGENASE/REDUCTASE SDR FAMILY MEMBER 7B"/>
    <property type="match status" value="1"/>
</dbReference>
<dbReference type="Proteomes" id="UP000198852">
    <property type="component" value="Unassembled WGS sequence"/>
</dbReference>
<dbReference type="AlphaFoldDB" id="A0A1I6UFR2"/>
<evidence type="ECO:0000256" key="1">
    <source>
        <dbReference type="ARBA" id="ARBA00006484"/>
    </source>
</evidence>
<dbReference type="EMBL" id="FOZX01000010">
    <property type="protein sequence ID" value="SFT00270.1"/>
    <property type="molecule type" value="Genomic_DNA"/>
</dbReference>
<dbReference type="GO" id="GO:0016491">
    <property type="term" value="F:oxidoreductase activity"/>
    <property type="evidence" value="ECO:0007669"/>
    <property type="project" value="UniProtKB-KW"/>
</dbReference>
<dbReference type="Gene3D" id="3.40.50.720">
    <property type="entry name" value="NAD(P)-binding Rossmann-like Domain"/>
    <property type="match status" value="1"/>
</dbReference>
<dbReference type="SUPFAM" id="SSF51735">
    <property type="entry name" value="NAD(P)-binding Rossmann-fold domains"/>
    <property type="match status" value="1"/>
</dbReference>
<name>A0A1I6UFR2_9PSEU</name>
<evidence type="ECO:0000313" key="4">
    <source>
        <dbReference type="Proteomes" id="UP000198852"/>
    </source>
</evidence>
<dbReference type="CDD" id="cd05233">
    <property type="entry name" value="SDR_c"/>
    <property type="match status" value="1"/>
</dbReference>
<dbReference type="PANTHER" id="PTHR44196:SF1">
    <property type="entry name" value="DEHYDROGENASE_REDUCTASE SDR FAMILY MEMBER 7B"/>
    <property type="match status" value="1"/>
</dbReference>
<sequence>MATQQEVFGHGLAVITGAGAGIGEGLARHLAGLGMTVVVADIDEAAARRVAGDLPAPGRGIPYAVDVRDGDAVAGLARWVRSELGPVRLLIANAGLQQFGHLWDTPVAGWQRVMEVNVNGVFHCARAFLPDMLVDPGRSHVLVMASIGSVVSMPMQSSYIVSKHAVLALAECLHQEIGLVGADVNVAAVLPGAVLSDIFSSAGGVEHGDVDAAERHRRDMFSVRERAISPAEAGETIVEQAAQGEFYIVTQPDMVLGAMRSRAEQLAERRSPAVFRSRFVPQNDE</sequence>
<dbReference type="STRING" id="95161.SAMN05660874_04891"/>
<reference evidence="4" key="1">
    <citation type="submission" date="2016-10" db="EMBL/GenBank/DDBJ databases">
        <authorList>
            <person name="Varghese N."/>
            <person name="Submissions S."/>
        </authorList>
    </citation>
    <scope>NUCLEOTIDE SEQUENCE [LARGE SCALE GENOMIC DNA]</scope>
    <source>
        <strain evidence="4">DSM 44771</strain>
    </source>
</reference>
<proteinExistence type="inferred from homology"/>
<evidence type="ECO:0000256" key="2">
    <source>
        <dbReference type="ARBA" id="ARBA00023002"/>
    </source>
</evidence>
<dbReference type="RefSeq" id="WP_093422461.1">
    <property type="nucleotide sequence ID" value="NZ_FOZX01000010.1"/>
</dbReference>
<dbReference type="InterPro" id="IPR036291">
    <property type="entry name" value="NAD(P)-bd_dom_sf"/>
</dbReference>
<dbReference type="PRINTS" id="PR00081">
    <property type="entry name" value="GDHRDH"/>
</dbReference>
<keyword evidence="4" id="KW-1185">Reference proteome</keyword>
<gene>
    <name evidence="3" type="ORF">SAMN05660874_04891</name>
</gene>
<comment type="similarity">
    <text evidence="1">Belongs to the short-chain dehydrogenases/reductases (SDR) family.</text>
</comment>
<keyword evidence="2" id="KW-0560">Oxidoreductase</keyword>
<evidence type="ECO:0000313" key="3">
    <source>
        <dbReference type="EMBL" id="SFT00270.1"/>
    </source>
</evidence>
<organism evidence="3 4">
    <name type="scientific">Saccharopolyspora flava</name>
    <dbReference type="NCBI Taxonomy" id="95161"/>
    <lineage>
        <taxon>Bacteria</taxon>
        <taxon>Bacillati</taxon>
        <taxon>Actinomycetota</taxon>
        <taxon>Actinomycetes</taxon>
        <taxon>Pseudonocardiales</taxon>
        <taxon>Pseudonocardiaceae</taxon>
        <taxon>Saccharopolyspora</taxon>
    </lineage>
</organism>
<accession>A0A1I6UFR2</accession>
<protein>
    <submittedName>
        <fullName evidence="3">NADP-dependent 3-hydroxy acid dehydrogenase YdfG</fullName>
    </submittedName>
</protein>
<dbReference type="OrthoDB" id="3542748at2"/>
<dbReference type="InterPro" id="IPR002347">
    <property type="entry name" value="SDR_fam"/>
</dbReference>